<dbReference type="InterPro" id="IPR022026">
    <property type="entry name" value="DUF5981"/>
</dbReference>
<dbReference type="PANTHER" id="PTHR38755">
    <property type="entry name" value="5,10-METHYLENETETRAHYDROFOLATE REDUCTASE"/>
    <property type="match status" value="1"/>
</dbReference>
<sequence length="203" mass="21978">MIISEDKPIAEILESIENHSSIFIVGCNTCAAKLHVGGEQEILSMKSVLENSGKKVVGWALPTAACSIRSWDHLAEKDRSINKADALLVMACGSGASVISKLGTIDVFPSNNTVSLGGSYKGEVLPDQCKMCGNCTLFYFGGICPYSQCPKKLLNGPCGGCSDDGACETDNDKECVWELIYKKLDEKNSLYLLERIFEPKVNK</sequence>
<evidence type="ECO:0000313" key="3">
    <source>
        <dbReference type="Proteomes" id="UP000284763"/>
    </source>
</evidence>
<protein>
    <recommendedName>
        <fullName evidence="1">Methylene-tetrahydrofolate reductase C-terminal-like domain-containing protein</fullName>
    </recommendedName>
</protein>
<dbReference type="RefSeq" id="WP_259135245.1">
    <property type="nucleotide sequence ID" value="NZ_JANUCS010000012.1"/>
</dbReference>
<dbReference type="EMBL" id="QZAB01000294">
    <property type="protein sequence ID" value="RQD85516.1"/>
    <property type="molecule type" value="Genomic_DNA"/>
</dbReference>
<name>A0A3R7YIL2_9EURY</name>
<comment type="caution">
    <text evidence="2">The sequence shown here is derived from an EMBL/GenBank/DDBJ whole genome shotgun (WGS) entry which is preliminary data.</text>
</comment>
<dbReference type="Pfam" id="PF12225">
    <property type="entry name" value="DUF5981"/>
    <property type="match status" value="1"/>
</dbReference>
<reference evidence="2 3" key="1">
    <citation type="submission" date="2018-08" db="EMBL/GenBank/DDBJ databases">
        <title>The metabolism and importance of syntrophic acetate oxidation coupled to methane or sulfide production in haloalkaline environments.</title>
        <authorList>
            <person name="Timmers P.H.A."/>
            <person name="Vavourakis C.D."/>
            <person name="Sorokin D.Y."/>
            <person name="Sinninghe Damste J.S."/>
            <person name="Muyzer G."/>
            <person name="Stams A.J.M."/>
            <person name="Plugge C.M."/>
        </authorList>
    </citation>
    <scope>NUCLEOTIDE SEQUENCE [LARGE SCALE GENOMIC DNA]</scope>
    <source>
        <strain evidence="2">MSAO_Arc3</strain>
    </source>
</reference>
<dbReference type="AlphaFoldDB" id="A0A3R7YIL2"/>
<evidence type="ECO:0000313" key="2">
    <source>
        <dbReference type="EMBL" id="RQD85516.1"/>
    </source>
</evidence>
<organism evidence="2 3">
    <name type="scientific">Methanosalsum natronophilum</name>
    <dbReference type="NCBI Taxonomy" id="768733"/>
    <lineage>
        <taxon>Archaea</taxon>
        <taxon>Methanobacteriati</taxon>
        <taxon>Methanobacteriota</taxon>
        <taxon>Stenosarchaea group</taxon>
        <taxon>Methanomicrobia</taxon>
        <taxon>Methanosarcinales</taxon>
        <taxon>Methanosarcinaceae</taxon>
        <taxon>Methanosalsum</taxon>
    </lineage>
</organism>
<dbReference type="PANTHER" id="PTHR38755:SF1">
    <property type="entry name" value="METHYLENE-TETRAHYDROFOLATE REDUCTASE C-TERMINAL DOMAIN-CONTAINING PROTEIN"/>
    <property type="match status" value="1"/>
</dbReference>
<feature type="domain" description="Methylene-tetrahydrofolate reductase C-terminal-like" evidence="1">
    <location>
        <begin position="108"/>
        <end position="200"/>
    </location>
</feature>
<evidence type="ECO:0000259" key="1">
    <source>
        <dbReference type="Pfam" id="PF12225"/>
    </source>
</evidence>
<gene>
    <name evidence="2" type="ORF">D5R95_04535</name>
</gene>
<proteinExistence type="predicted"/>
<accession>A0A3R7YIL2</accession>
<dbReference type="Proteomes" id="UP000284763">
    <property type="component" value="Unassembled WGS sequence"/>
</dbReference>